<dbReference type="OrthoDB" id="5524362at2"/>
<keyword evidence="4" id="KW-1185">Reference proteome</keyword>
<proteinExistence type="predicted"/>
<sequence>MVNDSADYSGVHMATPDLGHKQELGIEMRELHIPVSLAPGEPTEHEVYAELCVPADGAPTVVQVLLHGAIYNGTYWDFPYQPERYSYVDHMVSRGYATLNVDRIGNGRSTRPHSTRVDLDSNAFVIHQLVTALRDGSLGRPFERVVLAGHSYGTLVASRAAAVHGDVDALILTSALHTTSPAGAAAMGGNIAAYAASQEPKFAHLDDGYKTSKPGTRAEMLYLAENADPAVIALDEELKETVSFSEMAHLERWQTDDTTRGVAVPTLVAVGDHDIVWCGPDAVDCSTAESVRAAEAKYYAPEAQLEVFVLRDSGHDLNLQLNSDVWFAAATDWLAARARTWAPASEAH</sequence>
<keyword evidence="1 3" id="KW-0378">Hydrolase</keyword>
<dbReference type="InterPro" id="IPR050266">
    <property type="entry name" value="AB_hydrolase_sf"/>
</dbReference>
<dbReference type="EMBL" id="WMBA01000007">
    <property type="protein sequence ID" value="MTD53792.1"/>
    <property type="molecule type" value="Genomic_DNA"/>
</dbReference>
<dbReference type="Proteomes" id="UP000440096">
    <property type="component" value="Unassembled WGS sequence"/>
</dbReference>
<protein>
    <submittedName>
        <fullName evidence="3">Alpha/beta fold hydrolase</fullName>
    </submittedName>
</protein>
<dbReference type="SUPFAM" id="SSF53474">
    <property type="entry name" value="alpha/beta-Hydrolases"/>
    <property type="match status" value="1"/>
</dbReference>
<evidence type="ECO:0000259" key="2">
    <source>
        <dbReference type="Pfam" id="PF12697"/>
    </source>
</evidence>
<feature type="domain" description="AB hydrolase-1" evidence="2">
    <location>
        <begin position="64"/>
        <end position="319"/>
    </location>
</feature>
<comment type="caution">
    <text evidence="3">The sequence shown here is derived from an EMBL/GenBank/DDBJ whole genome shotgun (WGS) entry which is preliminary data.</text>
</comment>
<evidence type="ECO:0000313" key="4">
    <source>
        <dbReference type="Proteomes" id="UP000440096"/>
    </source>
</evidence>
<dbReference type="Pfam" id="PF12697">
    <property type="entry name" value="Abhydrolase_6"/>
    <property type="match status" value="1"/>
</dbReference>
<dbReference type="Gene3D" id="3.40.50.1820">
    <property type="entry name" value="alpha/beta hydrolase"/>
    <property type="match status" value="1"/>
</dbReference>
<dbReference type="PANTHER" id="PTHR43798:SF31">
    <property type="entry name" value="AB HYDROLASE SUPERFAMILY PROTEIN YCLE"/>
    <property type="match status" value="1"/>
</dbReference>
<evidence type="ECO:0000313" key="3">
    <source>
        <dbReference type="EMBL" id="MTD53792.1"/>
    </source>
</evidence>
<organism evidence="3 4">
    <name type="scientific">Amycolatopsis pithecellobii</name>
    <dbReference type="NCBI Taxonomy" id="664692"/>
    <lineage>
        <taxon>Bacteria</taxon>
        <taxon>Bacillati</taxon>
        <taxon>Actinomycetota</taxon>
        <taxon>Actinomycetes</taxon>
        <taxon>Pseudonocardiales</taxon>
        <taxon>Pseudonocardiaceae</taxon>
        <taxon>Amycolatopsis</taxon>
    </lineage>
</organism>
<dbReference type="PANTHER" id="PTHR43798">
    <property type="entry name" value="MONOACYLGLYCEROL LIPASE"/>
    <property type="match status" value="1"/>
</dbReference>
<dbReference type="InterPro" id="IPR029058">
    <property type="entry name" value="AB_hydrolase_fold"/>
</dbReference>
<accession>A0A6N7YP54</accession>
<dbReference type="GO" id="GO:0016020">
    <property type="term" value="C:membrane"/>
    <property type="evidence" value="ECO:0007669"/>
    <property type="project" value="TreeGrafter"/>
</dbReference>
<name>A0A6N7YP54_9PSEU</name>
<dbReference type="InterPro" id="IPR000073">
    <property type="entry name" value="AB_hydrolase_1"/>
</dbReference>
<gene>
    <name evidence="3" type="ORF">GKO32_07315</name>
</gene>
<reference evidence="3 4" key="1">
    <citation type="submission" date="2019-11" db="EMBL/GenBank/DDBJ databases">
        <title>Draft genome of Amycolatopsis RM579.</title>
        <authorList>
            <person name="Duangmal K."/>
            <person name="Mingma R."/>
        </authorList>
    </citation>
    <scope>NUCLEOTIDE SEQUENCE [LARGE SCALE GENOMIC DNA]</scope>
    <source>
        <strain evidence="3 4">RM579</strain>
    </source>
</reference>
<dbReference type="GO" id="GO:0016787">
    <property type="term" value="F:hydrolase activity"/>
    <property type="evidence" value="ECO:0007669"/>
    <property type="project" value="UniProtKB-KW"/>
</dbReference>
<evidence type="ECO:0000256" key="1">
    <source>
        <dbReference type="ARBA" id="ARBA00022801"/>
    </source>
</evidence>
<dbReference type="AlphaFoldDB" id="A0A6N7YP54"/>